<comment type="caution">
    <text evidence="1">The sequence shown here is derived from an EMBL/GenBank/DDBJ whole genome shotgun (WGS) entry which is preliminary data.</text>
</comment>
<keyword evidence="2" id="KW-1185">Reference proteome</keyword>
<gene>
    <name evidence="1" type="ORF">BDR25DRAFT_397159</name>
</gene>
<reference evidence="1" key="1">
    <citation type="journal article" date="2020" name="Stud. Mycol.">
        <title>101 Dothideomycetes genomes: a test case for predicting lifestyles and emergence of pathogens.</title>
        <authorList>
            <person name="Haridas S."/>
            <person name="Albert R."/>
            <person name="Binder M."/>
            <person name="Bloem J."/>
            <person name="Labutti K."/>
            <person name="Salamov A."/>
            <person name="Andreopoulos B."/>
            <person name="Baker S."/>
            <person name="Barry K."/>
            <person name="Bills G."/>
            <person name="Bluhm B."/>
            <person name="Cannon C."/>
            <person name="Castanera R."/>
            <person name="Culley D."/>
            <person name="Daum C."/>
            <person name="Ezra D."/>
            <person name="Gonzalez J."/>
            <person name="Henrissat B."/>
            <person name="Kuo A."/>
            <person name="Liang C."/>
            <person name="Lipzen A."/>
            <person name="Lutzoni F."/>
            <person name="Magnuson J."/>
            <person name="Mondo S."/>
            <person name="Nolan M."/>
            <person name="Ohm R."/>
            <person name="Pangilinan J."/>
            <person name="Park H.-J."/>
            <person name="Ramirez L."/>
            <person name="Alfaro M."/>
            <person name="Sun H."/>
            <person name="Tritt A."/>
            <person name="Yoshinaga Y."/>
            <person name="Zwiers L.-H."/>
            <person name="Turgeon B."/>
            <person name="Goodwin S."/>
            <person name="Spatafora J."/>
            <person name="Crous P."/>
            <person name="Grigoriev I."/>
        </authorList>
    </citation>
    <scope>NUCLEOTIDE SEQUENCE</scope>
    <source>
        <strain evidence="1">ATCC 200398</strain>
    </source>
</reference>
<evidence type="ECO:0000313" key="1">
    <source>
        <dbReference type="EMBL" id="KAF2463464.1"/>
    </source>
</evidence>
<evidence type="ECO:0000313" key="2">
    <source>
        <dbReference type="Proteomes" id="UP000799755"/>
    </source>
</evidence>
<proteinExistence type="predicted"/>
<protein>
    <submittedName>
        <fullName evidence="1">Uncharacterized protein</fullName>
    </submittedName>
</protein>
<accession>A0ACB6Q981</accession>
<organism evidence="1 2">
    <name type="scientific">Lindgomyces ingoldianus</name>
    <dbReference type="NCBI Taxonomy" id="673940"/>
    <lineage>
        <taxon>Eukaryota</taxon>
        <taxon>Fungi</taxon>
        <taxon>Dikarya</taxon>
        <taxon>Ascomycota</taxon>
        <taxon>Pezizomycotina</taxon>
        <taxon>Dothideomycetes</taxon>
        <taxon>Pleosporomycetidae</taxon>
        <taxon>Pleosporales</taxon>
        <taxon>Lindgomycetaceae</taxon>
        <taxon>Lindgomyces</taxon>
    </lineage>
</organism>
<dbReference type="EMBL" id="MU003550">
    <property type="protein sequence ID" value="KAF2463464.1"/>
    <property type="molecule type" value="Genomic_DNA"/>
</dbReference>
<dbReference type="Proteomes" id="UP000799755">
    <property type="component" value="Unassembled WGS sequence"/>
</dbReference>
<sequence length="188" mass="21104">MLNATKVLRTYIGFALVVVCLFCHSSRSLRDYGANRKPVGELALAPAALAEGRLLVASLPFGHANQRQQILFIEALCVCLICQFTARFQEDNTDYIPAFSVYYPTAISVGDAFLVAMMLVNQHLSLGITMLMIREDGRTASGTPLWVSNFGFKFYCNDWWRPCMNFHTTPEIWLEMTPKHCSEAPKLG</sequence>
<name>A0ACB6Q981_9PLEO</name>